<feature type="compositionally biased region" description="Acidic residues" evidence="1">
    <location>
        <begin position="1279"/>
        <end position="1301"/>
    </location>
</feature>
<evidence type="ECO:0000313" key="4">
    <source>
        <dbReference type="EMBL" id="ORY28940.1"/>
    </source>
</evidence>
<accession>A0A1Y2B308</accession>
<feature type="compositionally biased region" description="Polar residues" evidence="1">
    <location>
        <begin position="281"/>
        <end position="297"/>
    </location>
</feature>
<keyword evidence="2" id="KW-0812">Transmembrane</keyword>
<feature type="compositionally biased region" description="Basic and acidic residues" evidence="1">
    <location>
        <begin position="1323"/>
        <end position="1332"/>
    </location>
</feature>
<evidence type="ECO:0000259" key="3">
    <source>
        <dbReference type="PROSITE" id="PS00028"/>
    </source>
</evidence>
<keyword evidence="5" id="KW-1185">Reference proteome</keyword>
<feature type="compositionally biased region" description="Acidic residues" evidence="1">
    <location>
        <begin position="1365"/>
        <end position="1380"/>
    </location>
</feature>
<dbReference type="InterPro" id="IPR013087">
    <property type="entry name" value="Znf_C2H2_type"/>
</dbReference>
<keyword evidence="2" id="KW-0472">Membrane</keyword>
<dbReference type="Proteomes" id="UP000193642">
    <property type="component" value="Unassembled WGS sequence"/>
</dbReference>
<feature type="transmembrane region" description="Helical" evidence="2">
    <location>
        <begin position="48"/>
        <end position="68"/>
    </location>
</feature>
<feature type="compositionally biased region" description="Acidic residues" evidence="1">
    <location>
        <begin position="1240"/>
        <end position="1250"/>
    </location>
</feature>
<feature type="compositionally biased region" description="Basic and acidic residues" evidence="1">
    <location>
        <begin position="267"/>
        <end position="280"/>
    </location>
</feature>
<feature type="region of interest" description="Disordered" evidence="1">
    <location>
        <begin position="1359"/>
        <end position="1380"/>
    </location>
</feature>
<dbReference type="SMART" id="SM00355">
    <property type="entry name" value="ZnF_C2H2"/>
    <property type="match status" value="3"/>
</dbReference>
<dbReference type="STRING" id="329046.A0A1Y2B308"/>
<feature type="domain" description="C2H2-type" evidence="3">
    <location>
        <begin position="466"/>
        <end position="487"/>
    </location>
</feature>
<gene>
    <name evidence="4" type="ORF">BCR33DRAFT_793224</name>
</gene>
<feature type="compositionally biased region" description="Basic and acidic residues" evidence="1">
    <location>
        <begin position="298"/>
        <end position="307"/>
    </location>
</feature>
<feature type="compositionally biased region" description="Basic and acidic residues" evidence="1">
    <location>
        <begin position="1251"/>
        <end position="1266"/>
    </location>
</feature>
<evidence type="ECO:0000313" key="5">
    <source>
        <dbReference type="Proteomes" id="UP000193642"/>
    </source>
</evidence>
<evidence type="ECO:0000256" key="1">
    <source>
        <dbReference type="SAM" id="MobiDB-lite"/>
    </source>
</evidence>
<dbReference type="EMBL" id="MCGO01000091">
    <property type="protein sequence ID" value="ORY28940.1"/>
    <property type="molecule type" value="Genomic_DNA"/>
</dbReference>
<feature type="compositionally biased region" description="Polar residues" evidence="1">
    <location>
        <begin position="1306"/>
        <end position="1322"/>
    </location>
</feature>
<name>A0A1Y2B308_9FUNG</name>
<evidence type="ECO:0000256" key="2">
    <source>
        <dbReference type="SAM" id="Phobius"/>
    </source>
</evidence>
<keyword evidence="2" id="KW-1133">Transmembrane helix</keyword>
<feature type="compositionally biased region" description="Acidic residues" evidence="1">
    <location>
        <begin position="1219"/>
        <end position="1233"/>
    </location>
</feature>
<organism evidence="4 5">
    <name type="scientific">Rhizoclosmatium globosum</name>
    <dbReference type="NCBI Taxonomy" id="329046"/>
    <lineage>
        <taxon>Eukaryota</taxon>
        <taxon>Fungi</taxon>
        <taxon>Fungi incertae sedis</taxon>
        <taxon>Chytridiomycota</taxon>
        <taxon>Chytridiomycota incertae sedis</taxon>
        <taxon>Chytridiomycetes</taxon>
        <taxon>Chytridiales</taxon>
        <taxon>Chytriomycetaceae</taxon>
        <taxon>Rhizoclosmatium</taxon>
    </lineage>
</organism>
<reference evidence="4 5" key="1">
    <citation type="submission" date="2016-07" db="EMBL/GenBank/DDBJ databases">
        <title>Pervasive Adenine N6-methylation of Active Genes in Fungi.</title>
        <authorList>
            <consortium name="DOE Joint Genome Institute"/>
            <person name="Mondo S.J."/>
            <person name="Dannebaum R.O."/>
            <person name="Kuo R.C."/>
            <person name="Labutti K."/>
            <person name="Haridas S."/>
            <person name="Kuo A."/>
            <person name="Salamov A."/>
            <person name="Ahrendt S.R."/>
            <person name="Lipzen A."/>
            <person name="Sullivan W."/>
            <person name="Andreopoulos W.B."/>
            <person name="Clum A."/>
            <person name="Lindquist E."/>
            <person name="Daum C."/>
            <person name="Ramamoorthy G.K."/>
            <person name="Gryganskyi A."/>
            <person name="Culley D."/>
            <person name="Magnuson J.K."/>
            <person name="James T.Y."/>
            <person name="O'Malley M.A."/>
            <person name="Stajich J.E."/>
            <person name="Spatafora J.W."/>
            <person name="Visel A."/>
            <person name="Grigoriev I.V."/>
        </authorList>
    </citation>
    <scope>NUCLEOTIDE SEQUENCE [LARGE SCALE GENOMIC DNA]</scope>
    <source>
        <strain evidence="4 5">JEL800</strain>
    </source>
</reference>
<feature type="region of interest" description="Disordered" evidence="1">
    <location>
        <begin position="1219"/>
        <end position="1332"/>
    </location>
</feature>
<sequence length="1380" mass="155358">MTTIVNSGLGKRNLMILEHRLCINLRYNKSSANSGFHKDLFRFVPDELAQILVKYLVFVYPLYIAFWADMRNRKKLTFLTHEDEIQAKTYLFLRNGIPCKVSKLHGLYIQNFWSVFGVNLGIRHTRQMMASFADHIDFEETAVAEVNTTNNYGATTDGAAVIRKMKSISDKWWKWCSLTGEGDSSLYAAGPQVGSGSGSRSDSRVIEVDLDGSNDSNDKDADDEISEEGHDSVSEDDHEIQETESDADSKDESAFGDDEMQLDGGISDDRHSIVDAEEAKSSSAKVTDQAGTAGESTNDTRLHPRYPREFNDPALANFYSMIYEFLDDHAEVLGYNNTPNADADADADADAQQEFKLKDENEKMDQEERSKVECPNPECKDIAPFNNKFALGKHYRLVHQKVVSVRYWINDYTKEDELTFIPRDSEDNLFHCNKCNLAVNFPEKLQSHVKKMKCGLTHPARFGFMCLDCNYVCVSQSAIRVHCRAEHQKNQYWGYRPTQVVKLYARVFGMYKPEEGFDARQRAKELKSLARKQKQIKNTAGSRSRAYLSTGLETAGLIASSSKTNTPFLNNMGWDKLVFGIDAIKNPAKYIAILTETKDTKTVIMLCRLFLEKVNELATLPGTQPTRTAIKNAGRKSTNDTGYAGKAFKPIDVKGTIPTYARTLGLFVTMLIARKQGANTGTKMPKLRDDVNEAVEALLETLDVPLLCRTNAVIENQQEALIKLLRIVLFEDIGFEGLDTGRIHLVEEYLLLRFLQPDGTFCKEQLMTGPCTHFLFASRCLVLDWCQEIASFGSWMARADKDKEINQVIELVSYGKHSLPYAKMKQFKSTCGLIMMGSNTANLISKHWDYSLPNEPKLVIDGRLGVSKTMFREGRANYFRVITTELSNLLFGMDVSDFTFDPKRLTDNVANSRPGYSFMTEQANSSAFSEENGNRLELHIKKTKNLRTDFFEPTRLIYKTEAMELYTAKVDNFISLLMLGLALFCGMPPRTTEFQMTTIVNSGLGKRNLMILEHRLCINLRYNKSSANSGFHKDLFRFVPDELAQILVKYLVFVYPLYIAFWADMRNRKKLTFLTHEDEIQAKTYLFLRHGIPCKVSKLHGLYIQNFWSVFGVNLGIRHTRQMMASFADHIDFEETAVAEVNTTVSSQFGHSSQVHQNNYGATTDGAAVIRKMKSISDKWWKWCSLTGEGDSSLYAAGPQIGSGSGSRSDSRVIEVDLDGSNDSEAEGSEDGSDSVGDTIVEEDADDEISEEGRDSSVSQDDHEIQETNSDANSKDESAFGDDEMQLDGGISDDCDSIVDAEEAKSSSAKVTDQAGTASESTNDTRLHPHYPREFNDPALANFYSMIYEFLDDHAEVLGYNNTPSEDEAWATDYDNDDDE</sequence>
<comment type="caution">
    <text evidence="4">The sequence shown here is derived from an EMBL/GenBank/DDBJ whole genome shotgun (WGS) entry which is preliminary data.</text>
</comment>
<protein>
    <recommendedName>
        <fullName evidence="3">C2H2-type domain-containing protein</fullName>
    </recommendedName>
</protein>
<dbReference type="PROSITE" id="PS00028">
    <property type="entry name" value="ZINC_FINGER_C2H2_1"/>
    <property type="match status" value="1"/>
</dbReference>
<feature type="region of interest" description="Disordered" evidence="1">
    <location>
        <begin position="209"/>
        <end position="307"/>
    </location>
</feature>
<proteinExistence type="predicted"/>
<feature type="compositionally biased region" description="Acidic residues" evidence="1">
    <location>
        <begin position="236"/>
        <end position="246"/>
    </location>
</feature>